<evidence type="ECO:0000256" key="1">
    <source>
        <dbReference type="ARBA" id="ARBA00022842"/>
    </source>
</evidence>
<keyword evidence="1" id="KW-0460">Magnesium</keyword>
<dbReference type="InterPro" id="IPR025877">
    <property type="entry name" value="MobA-like_NTP_Trfase"/>
</dbReference>
<dbReference type="RefSeq" id="WP_179584412.1">
    <property type="nucleotide sequence ID" value="NZ_JACBYR010000001.1"/>
</dbReference>
<gene>
    <name evidence="3" type="ORF">FHW18_001242</name>
</gene>
<dbReference type="AlphaFoldDB" id="A0A7Y9IRZ6"/>
<keyword evidence="3" id="KW-0808">Transferase</keyword>
<dbReference type="SUPFAM" id="SSF53448">
    <property type="entry name" value="Nucleotide-diphospho-sugar transferases"/>
    <property type="match status" value="1"/>
</dbReference>
<accession>A0A7Y9IRZ6</accession>
<keyword evidence="3" id="KW-0548">Nucleotidyltransferase</keyword>
<dbReference type="Gene3D" id="3.90.550.10">
    <property type="entry name" value="Spore Coat Polysaccharide Biosynthesis Protein SpsA, Chain A"/>
    <property type="match status" value="1"/>
</dbReference>
<dbReference type="CDD" id="cd04182">
    <property type="entry name" value="GT_2_like_f"/>
    <property type="match status" value="1"/>
</dbReference>
<evidence type="ECO:0000313" key="3">
    <source>
        <dbReference type="EMBL" id="NYE81971.1"/>
    </source>
</evidence>
<proteinExistence type="predicted"/>
<sequence length="219" mass="22814">MTLSASSGRTVLGLLLAGGRGTRFSPDASRNKLLARIDGQAVCVGAAQSLKNAQLRVLAATSPHSPDVGKALAAAGCEVLVCDRASEGMGVTLAQAVMQATAREAAAGNEPPCWCVMPADMPRISTATIVRLLDVWRKLPAATRRKCVLAPAYHGVRGHPVLFGSDWSASLATLEGDEGARSLIRGRLTLIEVDDPGCLFDVDTPDALTTPRVGRTAMG</sequence>
<name>A0A7Y9IRZ6_9BURK</name>
<evidence type="ECO:0000259" key="2">
    <source>
        <dbReference type="Pfam" id="PF12804"/>
    </source>
</evidence>
<protein>
    <submittedName>
        <fullName evidence="3">Molybdenum cofactor cytidylyltransferase</fullName>
        <ecNumber evidence="3">2.7.7.76</ecNumber>
    </submittedName>
</protein>
<feature type="domain" description="MobA-like NTP transferase" evidence="2">
    <location>
        <begin position="13"/>
        <end position="185"/>
    </location>
</feature>
<keyword evidence="4" id="KW-1185">Reference proteome</keyword>
<organism evidence="3 4">
    <name type="scientific">Pigmentiphaga litoralis</name>
    <dbReference type="NCBI Taxonomy" id="516702"/>
    <lineage>
        <taxon>Bacteria</taxon>
        <taxon>Pseudomonadati</taxon>
        <taxon>Pseudomonadota</taxon>
        <taxon>Betaproteobacteria</taxon>
        <taxon>Burkholderiales</taxon>
        <taxon>Alcaligenaceae</taxon>
        <taxon>Pigmentiphaga</taxon>
    </lineage>
</organism>
<dbReference type="EMBL" id="JACBYR010000001">
    <property type="protein sequence ID" value="NYE81971.1"/>
    <property type="molecule type" value="Genomic_DNA"/>
</dbReference>
<dbReference type="PANTHER" id="PTHR43777">
    <property type="entry name" value="MOLYBDENUM COFACTOR CYTIDYLYLTRANSFERASE"/>
    <property type="match status" value="1"/>
</dbReference>
<dbReference type="EC" id="2.7.7.76" evidence="3"/>
<dbReference type="PANTHER" id="PTHR43777:SF1">
    <property type="entry name" value="MOLYBDENUM COFACTOR CYTIDYLYLTRANSFERASE"/>
    <property type="match status" value="1"/>
</dbReference>
<dbReference type="InterPro" id="IPR029044">
    <property type="entry name" value="Nucleotide-diphossugar_trans"/>
</dbReference>
<dbReference type="Pfam" id="PF12804">
    <property type="entry name" value="NTP_transf_3"/>
    <property type="match status" value="1"/>
</dbReference>
<dbReference type="GO" id="GO:0061602">
    <property type="term" value="F:molybdenum cofactor cytidylyltransferase activity"/>
    <property type="evidence" value="ECO:0007669"/>
    <property type="project" value="UniProtKB-EC"/>
</dbReference>
<dbReference type="Proteomes" id="UP000542125">
    <property type="component" value="Unassembled WGS sequence"/>
</dbReference>
<comment type="caution">
    <text evidence="3">The sequence shown here is derived from an EMBL/GenBank/DDBJ whole genome shotgun (WGS) entry which is preliminary data.</text>
</comment>
<reference evidence="3 4" key="1">
    <citation type="submission" date="2020-07" db="EMBL/GenBank/DDBJ databases">
        <title>Genomic Encyclopedia of Type Strains, Phase IV (KMG-V): Genome sequencing to study the core and pangenomes of soil and plant-associated prokaryotes.</title>
        <authorList>
            <person name="Whitman W."/>
        </authorList>
    </citation>
    <scope>NUCLEOTIDE SEQUENCE [LARGE SCALE GENOMIC DNA]</scope>
    <source>
        <strain evidence="3 4">SAS40</strain>
    </source>
</reference>
<evidence type="ECO:0000313" key="4">
    <source>
        <dbReference type="Proteomes" id="UP000542125"/>
    </source>
</evidence>